<gene>
    <name evidence="2" type="primary">ptsN</name>
    <name evidence="2" type="ORF">C4K68_23870</name>
</gene>
<dbReference type="PANTHER" id="PTHR47738">
    <property type="entry name" value="PTS SYSTEM FRUCTOSE-LIKE EIIA COMPONENT-RELATED"/>
    <property type="match status" value="1"/>
</dbReference>
<dbReference type="SUPFAM" id="SSF55804">
    <property type="entry name" value="Phoshotransferase/anion transport protein"/>
    <property type="match status" value="1"/>
</dbReference>
<dbReference type="Proteomes" id="UP000238196">
    <property type="component" value="Unassembled WGS sequence"/>
</dbReference>
<dbReference type="OrthoDB" id="95460at2"/>
<name>A0A2S5KJ24_9PROT</name>
<dbReference type="GO" id="GO:0009401">
    <property type="term" value="P:phosphoenolpyruvate-dependent sugar phosphotransferase system"/>
    <property type="evidence" value="ECO:0007669"/>
    <property type="project" value="InterPro"/>
</dbReference>
<evidence type="ECO:0000259" key="1">
    <source>
        <dbReference type="PROSITE" id="PS51094"/>
    </source>
</evidence>
<comment type="caution">
    <text evidence="2">The sequence shown here is derived from an EMBL/GenBank/DDBJ whole genome shotgun (WGS) entry which is preliminary data.</text>
</comment>
<proteinExistence type="predicted"/>
<dbReference type="NCBIfam" id="TIGR01419">
    <property type="entry name" value="nitro_reg_IIA"/>
    <property type="match status" value="1"/>
</dbReference>
<reference evidence="2 3" key="1">
    <citation type="submission" date="2018-02" db="EMBL/GenBank/DDBJ databases">
        <title>novel marine gammaproteobacteria from coastal saline agro ecosystem.</title>
        <authorList>
            <person name="Krishnan R."/>
            <person name="Ramesh Kumar N."/>
        </authorList>
    </citation>
    <scope>NUCLEOTIDE SEQUENCE [LARGE SCALE GENOMIC DNA]</scope>
    <source>
        <strain evidence="2 3">228</strain>
    </source>
</reference>
<feature type="domain" description="PTS EIIA type-2" evidence="1">
    <location>
        <begin position="5"/>
        <end position="149"/>
    </location>
</feature>
<evidence type="ECO:0000313" key="2">
    <source>
        <dbReference type="EMBL" id="PPC74770.1"/>
    </source>
</evidence>
<dbReference type="EMBL" id="PRLP01000127">
    <property type="protein sequence ID" value="PPC74770.1"/>
    <property type="molecule type" value="Genomic_DNA"/>
</dbReference>
<evidence type="ECO:0000313" key="3">
    <source>
        <dbReference type="Proteomes" id="UP000238196"/>
    </source>
</evidence>
<dbReference type="PROSITE" id="PS00372">
    <property type="entry name" value="PTS_EIIA_TYPE_2_HIS"/>
    <property type="match status" value="1"/>
</dbReference>
<dbReference type="InterPro" id="IPR051541">
    <property type="entry name" value="PTS_SugarTrans_NitroReg"/>
</dbReference>
<dbReference type="AlphaFoldDB" id="A0A2S5KJ24"/>
<sequence length="154" mass="16713">MQLNQLLTQACTIEGAAWSSKKRVLEQASELLASQFDHLDVDAIYNGLLSRERLGSTGLGGGIAIPHCRLQDCDKVTGALIHLKDPVDFDARDNQPVDLIFVLLAPEEAHDSHLQALARVAGLLQDESNLQRLRRAGSAEALYQTALDIAAQTS</sequence>
<accession>A0A2S5KJ24</accession>
<dbReference type="PROSITE" id="PS51094">
    <property type="entry name" value="PTS_EIIA_TYPE_2"/>
    <property type="match status" value="1"/>
</dbReference>
<organism evidence="2 3">
    <name type="scientific">Proteobacteria bacterium 228</name>
    <dbReference type="NCBI Taxonomy" id="2083153"/>
    <lineage>
        <taxon>Bacteria</taxon>
        <taxon>Pseudomonadati</taxon>
        <taxon>Pseudomonadota</taxon>
    </lineage>
</organism>
<dbReference type="InterPro" id="IPR006320">
    <property type="entry name" value="PTS_Nitro_regul"/>
</dbReference>
<protein>
    <submittedName>
        <fullName evidence="2">PTS IIA-like nitrogen-regulatory protein PtsN</fullName>
    </submittedName>
</protein>
<dbReference type="Gene3D" id="3.40.930.10">
    <property type="entry name" value="Mannitol-specific EII, Chain A"/>
    <property type="match status" value="1"/>
</dbReference>
<dbReference type="Pfam" id="PF00359">
    <property type="entry name" value="PTS_EIIA_2"/>
    <property type="match status" value="1"/>
</dbReference>
<dbReference type="CDD" id="cd00211">
    <property type="entry name" value="PTS_IIA_fru"/>
    <property type="match status" value="1"/>
</dbReference>
<dbReference type="PANTHER" id="PTHR47738:SF1">
    <property type="entry name" value="NITROGEN REGULATORY PROTEIN"/>
    <property type="match status" value="1"/>
</dbReference>
<dbReference type="InterPro" id="IPR016152">
    <property type="entry name" value="PTrfase/Anion_transptr"/>
</dbReference>
<dbReference type="GO" id="GO:0030295">
    <property type="term" value="F:protein kinase activator activity"/>
    <property type="evidence" value="ECO:0007669"/>
    <property type="project" value="TreeGrafter"/>
</dbReference>
<dbReference type="GO" id="GO:0008982">
    <property type="term" value="F:protein-N(PI)-phosphohistidine-sugar phosphotransferase activity"/>
    <property type="evidence" value="ECO:0007669"/>
    <property type="project" value="InterPro"/>
</dbReference>
<dbReference type="InterPro" id="IPR002178">
    <property type="entry name" value="PTS_EIIA_type-2_dom"/>
</dbReference>